<protein>
    <recommendedName>
        <fullName evidence="4">Lipoprotein</fullName>
    </recommendedName>
</protein>
<gene>
    <name evidence="2" type="ORF">SAMN05216252_101444</name>
</gene>
<dbReference type="PROSITE" id="PS51257">
    <property type="entry name" value="PROKAR_LIPOPROTEIN"/>
    <property type="match status" value="1"/>
</dbReference>
<feature type="chain" id="PRO_5013076815" description="Lipoprotein" evidence="1">
    <location>
        <begin position="33"/>
        <end position="391"/>
    </location>
</feature>
<keyword evidence="1" id="KW-0732">Signal</keyword>
<sequence>MALFRSPTRAAAAALCGAAVLLAGCGPSGGGAAEHARPGDPVVRQLLERRADAVLDRDEKAYLADVTPARRDAERRVFRNLRELPLASWSYRLVSTEGADPVRARVELRYRLKGYDSAPVTTDESLLLRTDGGGRWRVAGDGDPGGLLWEQGALHVVRGSHSLVLGTGDREELAGYATDADRAVPQVRRAWGAKGWTGRVVLEVPSSLRRMGELLDAPAETYAGVAAVTTGEVGGDGTAPAGRVIVNPEAFAGLSAFGRQVVLTHETTHVATRAATTSHTPMWLSEGFADWVAYRDSGRTAASLAPELRREVTASGPPGHLPADADFAPGATAQAQAYEGAWLACRLIADTWGADRLVALYRSGADLRGTLGIDEDALTERWRAYVEGELR</sequence>
<dbReference type="AlphaFoldDB" id="A0A238ZP39"/>
<dbReference type="RefSeq" id="WP_179279622.1">
    <property type="nucleotide sequence ID" value="NZ_FZOF01000001.1"/>
</dbReference>
<dbReference type="Proteomes" id="UP000198280">
    <property type="component" value="Unassembled WGS sequence"/>
</dbReference>
<dbReference type="EMBL" id="FZOF01000001">
    <property type="protein sequence ID" value="SNR85090.1"/>
    <property type="molecule type" value="Genomic_DNA"/>
</dbReference>
<name>A0A238ZP39_9ACTN</name>
<feature type="signal peptide" evidence="1">
    <location>
        <begin position="1"/>
        <end position="32"/>
    </location>
</feature>
<evidence type="ECO:0008006" key="4">
    <source>
        <dbReference type="Google" id="ProtNLM"/>
    </source>
</evidence>
<proteinExistence type="predicted"/>
<accession>A0A238ZP39</accession>
<evidence type="ECO:0000313" key="3">
    <source>
        <dbReference type="Proteomes" id="UP000198280"/>
    </source>
</evidence>
<organism evidence="2 3">
    <name type="scientific">Actinacidiphila glaucinigra</name>
    <dbReference type="NCBI Taxonomy" id="235986"/>
    <lineage>
        <taxon>Bacteria</taxon>
        <taxon>Bacillati</taxon>
        <taxon>Actinomycetota</taxon>
        <taxon>Actinomycetes</taxon>
        <taxon>Kitasatosporales</taxon>
        <taxon>Streptomycetaceae</taxon>
        <taxon>Actinacidiphila</taxon>
    </lineage>
</organism>
<evidence type="ECO:0000256" key="1">
    <source>
        <dbReference type="SAM" id="SignalP"/>
    </source>
</evidence>
<reference evidence="2 3" key="1">
    <citation type="submission" date="2017-06" db="EMBL/GenBank/DDBJ databases">
        <authorList>
            <person name="Kim H.J."/>
            <person name="Triplett B.A."/>
        </authorList>
    </citation>
    <scope>NUCLEOTIDE SEQUENCE [LARGE SCALE GENOMIC DNA]</scope>
    <source>
        <strain evidence="2 3">CGMCC 4.1858</strain>
    </source>
</reference>
<evidence type="ECO:0000313" key="2">
    <source>
        <dbReference type="EMBL" id="SNR85090.1"/>
    </source>
</evidence>
<keyword evidence="3" id="KW-1185">Reference proteome</keyword>